<proteinExistence type="predicted"/>
<accession>A0A0E9V603</accession>
<sequence length="22" mass="2361">MGPSAFCGIFLGFLAEDTKENI</sequence>
<reference evidence="1" key="2">
    <citation type="journal article" date="2015" name="Fish Shellfish Immunol.">
        <title>Early steps in the European eel (Anguilla anguilla)-Vibrio vulnificus interaction in the gills: Role of the RtxA13 toxin.</title>
        <authorList>
            <person name="Callol A."/>
            <person name="Pajuelo D."/>
            <person name="Ebbesson L."/>
            <person name="Teles M."/>
            <person name="MacKenzie S."/>
            <person name="Amaro C."/>
        </authorList>
    </citation>
    <scope>NUCLEOTIDE SEQUENCE</scope>
</reference>
<dbReference type="EMBL" id="GBXM01035115">
    <property type="protein sequence ID" value="JAH73462.1"/>
    <property type="molecule type" value="Transcribed_RNA"/>
</dbReference>
<organism evidence="1">
    <name type="scientific">Anguilla anguilla</name>
    <name type="common">European freshwater eel</name>
    <name type="synonym">Muraena anguilla</name>
    <dbReference type="NCBI Taxonomy" id="7936"/>
    <lineage>
        <taxon>Eukaryota</taxon>
        <taxon>Metazoa</taxon>
        <taxon>Chordata</taxon>
        <taxon>Craniata</taxon>
        <taxon>Vertebrata</taxon>
        <taxon>Euteleostomi</taxon>
        <taxon>Actinopterygii</taxon>
        <taxon>Neopterygii</taxon>
        <taxon>Teleostei</taxon>
        <taxon>Anguilliformes</taxon>
        <taxon>Anguillidae</taxon>
        <taxon>Anguilla</taxon>
    </lineage>
</organism>
<reference evidence="1" key="1">
    <citation type="submission" date="2014-11" db="EMBL/GenBank/DDBJ databases">
        <authorList>
            <person name="Amaro Gonzalez C."/>
        </authorList>
    </citation>
    <scope>NUCLEOTIDE SEQUENCE</scope>
</reference>
<evidence type="ECO:0000313" key="1">
    <source>
        <dbReference type="EMBL" id="JAH73462.1"/>
    </source>
</evidence>
<dbReference type="AlphaFoldDB" id="A0A0E9V603"/>
<name>A0A0E9V603_ANGAN</name>
<protein>
    <submittedName>
        <fullName evidence="1">Uncharacterized protein</fullName>
    </submittedName>
</protein>